<organism evidence="9 10">
    <name type="scientific">Natronomonas aquatica</name>
    <dbReference type="NCBI Taxonomy" id="2841590"/>
    <lineage>
        <taxon>Archaea</taxon>
        <taxon>Methanobacteriati</taxon>
        <taxon>Methanobacteriota</taxon>
        <taxon>Stenosarchaea group</taxon>
        <taxon>Halobacteria</taxon>
        <taxon>Halobacteriales</taxon>
        <taxon>Natronomonadaceae</taxon>
        <taxon>Natronomonas</taxon>
    </lineage>
</organism>
<proteinExistence type="inferred from homology"/>
<dbReference type="CDD" id="cd06261">
    <property type="entry name" value="TM_PBP2"/>
    <property type="match status" value="1"/>
</dbReference>
<dbReference type="GO" id="GO:0055085">
    <property type="term" value="P:transmembrane transport"/>
    <property type="evidence" value="ECO:0007669"/>
    <property type="project" value="InterPro"/>
</dbReference>
<evidence type="ECO:0000256" key="4">
    <source>
        <dbReference type="ARBA" id="ARBA00022692"/>
    </source>
</evidence>
<dbReference type="InterPro" id="IPR035906">
    <property type="entry name" value="MetI-like_sf"/>
</dbReference>
<gene>
    <name evidence="9" type="ORF">KM295_14820</name>
</gene>
<comment type="subcellular location">
    <subcellularLocation>
        <location evidence="1 7">Cell membrane</location>
        <topology evidence="1 7">Multi-pass membrane protein</topology>
    </subcellularLocation>
</comment>
<evidence type="ECO:0000259" key="8">
    <source>
        <dbReference type="PROSITE" id="PS50928"/>
    </source>
</evidence>
<evidence type="ECO:0000256" key="3">
    <source>
        <dbReference type="ARBA" id="ARBA00022475"/>
    </source>
</evidence>
<keyword evidence="6 7" id="KW-0472">Membrane</keyword>
<evidence type="ECO:0000256" key="5">
    <source>
        <dbReference type="ARBA" id="ARBA00022989"/>
    </source>
</evidence>
<keyword evidence="4 7" id="KW-0812">Transmembrane</keyword>
<keyword evidence="3" id="KW-1003">Cell membrane</keyword>
<dbReference type="GO" id="GO:0005886">
    <property type="term" value="C:plasma membrane"/>
    <property type="evidence" value="ECO:0007669"/>
    <property type="project" value="UniProtKB-SubCell"/>
</dbReference>
<dbReference type="RefSeq" id="WP_256030808.1">
    <property type="nucleotide sequence ID" value="NZ_JAHLKM010000034.1"/>
</dbReference>
<feature type="transmembrane region" description="Helical" evidence="7">
    <location>
        <begin position="24"/>
        <end position="46"/>
    </location>
</feature>
<dbReference type="PROSITE" id="PS50928">
    <property type="entry name" value="ABC_TM1"/>
    <property type="match status" value="1"/>
</dbReference>
<dbReference type="PANTHER" id="PTHR30151">
    <property type="entry name" value="ALKANE SULFONATE ABC TRANSPORTER-RELATED, MEMBRANE SUBUNIT"/>
    <property type="match status" value="1"/>
</dbReference>
<dbReference type="Proteomes" id="UP001139494">
    <property type="component" value="Unassembled WGS sequence"/>
</dbReference>
<dbReference type="SUPFAM" id="SSF161098">
    <property type="entry name" value="MetI-like"/>
    <property type="match status" value="1"/>
</dbReference>
<evidence type="ECO:0000256" key="2">
    <source>
        <dbReference type="ARBA" id="ARBA00022448"/>
    </source>
</evidence>
<keyword evidence="2 7" id="KW-0813">Transport</keyword>
<evidence type="ECO:0000313" key="9">
    <source>
        <dbReference type="EMBL" id="MCQ4334727.1"/>
    </source>
</evidence>
<evidence type="ECO:0000256" key="1">
    <source>
        <dbReference type="ARBA" id="ARBA00004651"/>
    </source>
</evidence>
<keyword evidence="10" id="KW-1185">Reference proteome</keyword>
<keyword evidence="5 7" id="KW-1133">Transmembrane helix</keyword>
<evidence type="ECO:0000256" key="6">
    <source>
        <dbReference type="ARBA" id="ARBA00023136"/>
    </source>
</evidence>
<sequence length="227" mass="25243">MAVFEQAIDILLYESFFRELSRTLFRVLVAFGIGLCLAVLLGLVMGLSKTGEQFLETFIIVGLTMPAVAVTIIMLMMLGMNNTAAVATIALVITPLMTENIWEGTKDIDRELVEMAQVFNNSRWPMFRSVIFPQLIPYILAAARFGLGAAWKIVVIAEFFGLGTGIGSRINEAFELFSLSGVLAWTLSFVVLMTVIEFTIIKTAERRLTQWRGESESPRLGKSLFQT</sequence>
<accession>A0A9R1CVJ3</accession>
<dbReference type="Pfam" id="PF00528">
    <property type="entry name" value="BPD_transp_1"/>
    <property type="match status" value="1"/>
</dbReference>
<dbReference type="EMBL" id="JAHLKM010000034">
    <property type="protein sequence ID" value="MCQ4334727.1"/>
    <property type="molecule type" value="Genomic_DNA"/>
</dbReference>
<dbReference type="InterPro" id="IPR000515">
    <property type="entry name" value="MetI-like"/>
</dbReference>
<feature type="transmembrane region" description="Helical" evidence="7">
    <location>
        <begin position="135"/>
        <end position="162"/>
    </location>
</feature>
<comment type="similarity">
    <text evidence="7">Belongs to the binding-protein-dependent transport system permease family.</text>
</comment>
<feature type="transmembrane region" description="Helical" evidence="7">
    <location>
        <begin position="58"/>
        <end position="78"/>
    </location>
</feature>
<protein>
    <submittedName>
        <fullName evidence="9">ABC transporter permease subunit</fullName>
    </submittedName>
</protein>
<dbReference type="Gene3D" id="1.10.3720.10">
    <property type="entry name" value="MetI-like"/>
    <property type="match status" value="1"/>
</dbReference>
<evidence type="ECO:0000256" key="7">
    <source>
        <dbReference type="RuleBase" id="RU363032"/>
    </source>
</evidence>
<reference evidence="9" key="1">
    <citation type="journal article" date="2023" name="Front. Microbiol.">
        <title>Genomic-based phylogenetic and metabolic analyses of the genus Natronomonas, and description of Natronomonas aquatica sp. nov.</title>
        <authorList>
            <person name="Garcia-Roldan A."/>
            <person name="Duran-Viseras A."/>
            <person name="de la Haba R.R."/>
            <person name="Corral P."/>
            <person name="Sanchez-Porro C."/>
            <person name="Ventosa A."/>
        </authorList>
    </citation>
    <scope>NUCLEOTIDE SEQUENCE</scope>
    <source>
        <strain evidence="9">F2-12</strain>
    </source>
</reference>
<dbReference type="PANTHER" id="PTHR30151:SF38">
    <property type="entry name" value="ALIPHATIC SULFONATES TRANSPORT PERMEASE PROTEIN SSUC-RELATED"/>
    <property type="match status" value="1"/>
</dbReference>
<dbReference type="AlphaFoldDB" id="A0A9R1CVJ3"/>
<evidence type="ECO:0000313" key="10">
    <source>
        <dbReference type="Proteomes" id="UP001139494"/>
    </source>
</evidence>
<feature type="domain" description="ABC transmembrane type-1" evidence="8">
    <location>
        <begin position="20"/>
        <end position="200"/>
    </location>
</feature>
<comment type="caution">
    <text evidence="9">The sequence shown here is derived from an EMBL/GenBank/DDBJ whole genome shotgun (WGS) entry which is preliminary data.</text>
</comment>
<name>A0A9R1CVJ3_9EURY</name>
<feature type="transmembrane region" description="Helical" evidence="7">
    <location>
        <begin position="182"/>
        <end position="201"/>
    </location>
</feature>